<dbReference type="Proteomes" id="UP000807306">
    <property type="component" value="Unassembled WGS sequence"/>
</dbReference>
<proteinExistence type="predicted"/>
<evidence type="ECO:0000256" key="1">
    <source>
        <dbReference type="SAM" id="MobiDB-lite"/>
    </source>
</evidence>
<sequence length="220" mass="23347">MSPEGLSSVDVSEPLLLGSPQTTSVASKFLRKTKLRTDSMLSATSDPEPSPIREAGKLGSPKKGAGTTTSSNSIESTPTSSPGAKGKQPFREIKASSDKATPESEDSEARVTESLLPEQPNSPVDGDLDSELQRLSSFPLSQEELDEAKTIVLDLLGWGVDPEYLVTSGLSPAVVFRVFNDLHLRLPTNLDVSTETMTLAYSDTQSNPTPTLPVSTSIAV</sequence>
<feature type="region of interest" description="Disordered" evidence="1">
    <location>
        <begin position="1"/>
        <end position="129"/>
    </location>
</feature>
<evidence type="ECO:0000313" key="3">
    <source>
        <dbReference type="Proteomes" id="UP000807306"/>
    </source>
</evidence>
<comment type="caution">
    <text evidence="2">The sequence shown here is derived from an EMBL/GenBank/DDBJ whole genome shotgun (WGS) entry which is preliminary data.</text>
</comment>
<name>A0A9P6ELP2_9AGAR</name>
<keyword evidence="3" id="KW-1185">Reference proteome</keyword>
<feature type="compositionally biased region" description="Basic and acidic residues" evidence="1">
    <location>
        <begin position="89"/>
        <end position="111"/>
    </location>
</feature>
<reference evidence="2" key="1">
    <citation type="submission" date="2020-11" db="EMBL/GenBank/DDBJ databases">
        <authorList>
            <consortium name="DOE Joint Genome Institute"/>
            <person name="Ahrendt S."/>
            <person name="Riley R."/>
            <person name="Andreopoulos W."/>
            <person name="Labutti K."/>
            <person name="Pangilinan J."/>
            <person name="Ruiz-Duenas F.J."/>
            <person name="Barrasa J.M."/>
            <person name="Sanchez-Garcia M."/>
            <person name="Camarero S."/>
            <person name="Miyauchi S."/>
            <person name="Serrano A."/>
            <person name="Linde D."/>
            <person name="Babiker R."/>
            <person name="Drula E."/>
            <person name="Ayuso-Fernandez I."/>
            <person name="Pacheco R."/>
            <person name="Padilla G."/>
            <person name="Ferreira P."/>
            <person name="Barriuso J."/>
            <person name="Kellner H."/>
            <person name="Castanera R."/>
            <person name="Alfaro M."/>
            <person name="Ramirez L."/>
            <person name="Pisabarro A.G."/>
            <person name="Kuo A."/>
            <person name="Tritt A."/>
            <person name="Lipzen A."/>
            <person name="He G."/>
            <person name="Yan M."/>
            <person name="Ng V."/>
            <person name="Cullen D."/>
            <person name="Martin F."/>
            <person name="Rosso M.-N."/>
            <person name="Henrissat B."/>
            <person name="Hibbett D."/>
            <person name="Martinez A.T."/>
            <person name="Grigoriev I.V."/>
        </authorList>
    </citation>
    <scope>NUCLEOTIDE SEQUENCE</scope>
    <source>
        <strain evidence="2">CBS 506.95</strain>
    </source>
</reference>
<protein>
    <submittedName>
        <fullName evidence="2">Uncharacterized protein</fullName>
    </submittedName>
</protein>
<gene>
    <name evidence="2" type="ORF">CPB83DRAFT_849314</name>
</gene>
<dbReference type="AlphaFoldDB" id="A0A9P6ELP2"/>
<accession>A0A9P6ELP2</accession>
<evidence type="ECO:0000313" key="2">
    <source>
        <dbReference type="EMBL" id="KAF9531087.1"/>
    </source>
</evidence>
<organism evidence="2 3">
    <name type="scientific">Crepidotus variabilis</name>
    <dbReference type="NCBI Taxonomy" id="179855"/>
    <lineage>
        <taxon>Eukaryota</taxon>
        <taxon>Fungi</taxon>
        <taxon>Dikarya</taxon>
        <taxon>Basidiomycota</taxon>
        <taxon>Agaricomycotina</taxon>
        <taxon>Agaricomycetes</taxon>
        <taxon>Agaricomycetidae</taxon>
        <taxon>Agaricales</taxon>
        <taxon>Agaricineae</taxon>
        <taxon>Crepidotaceae</taxon>
        <taxon>Crepidotus</taxon>
    </lineage>
</organism>
<dbReference type="OrthoDB" id="3270652at2759"/>
<dbReference type="EMBL" id="MU157836">
    <property type="protein sequence ID" value="KAF9531087.1"/>
    <property type="molecule type" value="Genomic_DNA"/>
</dbReference>
<feature type="compositionally biased region" description="Low complexity" evidence="1">
    <location>
        <begin position="67"/>
        <end position="81"/>
    </location>
</feature>